<reference evidence="3" key="1">
    <citation type="submission" date="2017-06" db="EMBL/GenBank/DDBJ databases">
        <authorList>
            <person name="Varghese N."/>
            <person name="Submissions S."/>
        </authorList>
    </citation>
    <scope>NUCLEOTIDE SEQUENCE [LARGE SCALE GENOMIC DNA]</scope>
    <source>
        <strain evidence="3">DSM 45423</strain>
    </source>
</reference>
<name>A0A239IR47_9ACTN</name>
<dbReference type="GO" id="GO:0016757">
    <property type="term" value="F:glycosyltransferase activity"/>
    <property type="evidence" value="ECO:0007669"/>
    <property type="project" value="InterPro"/>
</dbReference>
<dbReference type="RefSeq" id="WP_089406088.1">
    <property type="nucleotide sequence ID" value="NZ_FZOH01000012.1"/>
</dbReference>
<keyword evidence="3" id="KW-1185">Reference proteome</keyword>
<gene>
    <name evidence="2" type="ORF">SAMN04488107_4441</name>
</gene>
<dbReference type="Pfam" id="PF04577">
    <property type="entry name" value="Glyco_transf_61"/>
    <property type="match status" value="1"/>
</dbReference>
<evidence type="ECO:0000313" key="3">
    <source>
        <dbReference type="Proteomes" id="UP000198386"/>
    </source>
</evidence>
<organism evidence="2 3">
    <name type="scientific">Geodermatophilus saharensis</name>
    <dbReference type="NCBI Taxonomy" id="1137994"/>
    <lineage>
        <taxon>Bacteria</taxon>
        <taxon>Bacillati</taxon>
        <taxon>Actinomycetota</taxon>
        <taxon>Actinomycetes</taxon>
        <taxon>Geodermatophilales</taxon>
        <taxon>Geodermatophilaceae</taxon>
        <taxon>Geodermatophilus</taxon>
    </lineage>
</organism>
<dbReference type="Proteomes" id="UP000198386">
    <property type="component" value="Unassembled WGS sequence"/>
</dbReference>
<evidence type="ECO:0000313" key="2">
    <source>
        <dbReference type="EMBL" id="SNS96015.1"/>
    </source>
</evidence>
<feature type="domain" description="Glycosyltransferase 61 catalytic" evidence="1">
    <location>
        <begin position="142"/>
        <end position="319"/>
    </location>
</feature>
<accession>A0A239IR47</accession>
<dbReference type="AlphaFoldDB" id="A0A239IR47"/>
<dbReference type="InterPro" id="IPR049625">
    <property type="entry name" value="Glyco_transf_61_cat"/>
</dbReference>
<proteinExistence type="predicted"/>
<dbReference type="OrthoDB" id="5116883at2"/>
<dbReference type="EMBL" id="FZOH01000012">
    <property type="protein sequence ID" value="SNS96015.1"/>
    <property type="molecule type" value="Genomic_DNA"/>
</dbReference>
<sequence length="432" mass="48320">MRGRTDRLSARRAVARARRLAARGHRLATRDPRLLWAHPRANAVRARLAGRLHHAGAVPSELDGRITVHRDVVSVPLVPGRDRAFSGGLLDGRTRHLLPEAVHLDTGEPQQEEADPLALTAGSRLPEFRVPVLYGGLLHGHFGHFLLESLGRLWAHEQVRGLDPHVAFHPGYGRLDLLGKRGFVEQTLTGLGIPMDRVLLLDSPVRLAHVLVPEQMYGYGLCRNPPDTFVEFVRGFSFPHSVPEGLEGATRVYVSRSALPGRLGRPMGETLFEEYLRGEGYAVLHPERHSLYEQLTVYSRAEQIVFCDGAALHGCVLLPDLAARVAVVARRRDPRWDLSRIVDQFHGYGQDVTWIDAVRRQYQFGLDSWDARALVDWYEVSTSLRDAGFTEAEFTGFGDVDVPALVEAEVRDFAAAVRDDPRFTRFLATLEE</sequence>
<evidence type="ECO:0000259" key="1">
    <source>
        <dbReference type="Pfam" id="PF04577"/>
    </source>
</evidence>
<protein>
    <recommendedName>
        <fullName evidence="1">Glycosyltransferase 61 catalytic domain-containing protein</fullName>
    </recommendedName>
</protein>